<dbReference type="AlphaFoldDB" id="A7NFN0"/>
<evidence type="ECO:0008006" key="4">
    <source>
        <dbReference type="Google" id="ProtNLM"/>
    </source>
</evidence>
<keyword evidence="1" id="KW-1133">Transmembrane helix</keyword>
<evidence type="ECO:0000313" key="3">
    <source>
        <dbReference type="Proteomes" id="UP000000263"/>
    </source>
</evidence>
<protein>
    <recommendedName>
        <fullName evidence="4">Transmembrane protein (PGPGW)</fullName>
    </recommendedName>
</protein>
<proteinExistence type="predicted"/>
<dbReference type="HOGENOM" id="CLU_2179144_0_0_0"/>
<evidence type="ECO:0000256" key="1">
    <source>
        <dbReference type="SAM" id="Phobius"/>
    </source>
</evidence>
<dbReference type="EMBL" id="CP000804">
    <property type="protein sequence ID" value="ABU56256.1"/>
    <property type="molecule type" value="Genomic_DNA"/>
</dbReference>
<dbReference type="STRING" id="383372.Rcas_0120"/>
<name>A7NFN0_ROSCS</name>
<dbReference type="RefSeq" id="WP_011997661.1">
    <property type="nucleotide sequence ID" value="NC_009767.1"/>
</dbReference>
<feature type="transmembrane region" description="Helical" evidence="1">
    <location>
        <begin position="21"/>
        <end position="43"/>
    </location>
</feature>
<keyword evidence="1" id="KW-0812">Transmembrane</keyword>
<keyword evidence="1" id="KW-0472">Membrane</keyword>
<keyword evidence="3" id="KW-1185">Reference proteome</keyword>
<accession>A7NFN0</accession>
<dbReference type="Proteomes" id="UP000000263">
    <property type="component" value="Chromosome"/>
</dbReference>
<sequence>MKQRLWGSIAGLLNIARRLTGTLLLIIGILGLLLPVLPGWSLIIPGVALLGRRDRLVRLSHLAVRYALRWMRRRRQRHLRTLGWRLTSEYGRTRRIVLPAIVATERAVARALAWG</sequence>
<dbReference type="OrthoDB" id="164923at2"/>
<organism evidence="2 3">
    <name type="scientific">Roseiflexus castenholzii (strain DSM 13941 / HLO8)</name>
    <dbReference type="NCBI Taxonomy" id="383372"/>
    <lineage>
        <taxon>Bacteria</taxon>
        <taxon>Bacillati</taxon>
        <taxon>Chloroflexota</taxon>
        <taxon>Chloroflexia</taxon>
        <taxon>Chloroflexales</taxon>
        <taxon>Roseiflexineae</taxon>
        <taxon>Roseiflexaceae</taxon>
        <taxon>Roseiflexus</taxon>
    </lineage>
</organism>
<dbReference type="KEGG" id="rca:Rcas_0120"/>
<evidence type="ECO:0000313" key="2">
    <source>
        <dbReference type="EMBL" id="ABU56256.1"/>
    </source>
</evidence>
<gene>
    <name evidence="2" type="ordered locus">Rcas_0120</name>
</gene>
<reference evidence="2 3" key="1">
    <citation type="submission" date="2007-08" db="EMBL/GenBank/DDBJ databases">
        <title>Complete sequence of Roseiflexus castenholzii DSM 13941.</title>
        <authorList>
            <consortium name="US DOE Joint Genome Institute"/>
            <person name="Copeland A."/>
            <person name="Lucas S."/>
            <person name="Lapidus A."/>
            <person name="Barry K."/>
            <person name="Glavina del Rio T."/>
            <person name="Dalin E."/>
            <person name="Tice H."/>
            <person name="Pitluck S."/>
            <person name="Thompson L.S."/>
            <person name="Brettin T."/>
            <person name="Bruce D."/>
            <person name="Detter J.C."/>
            <person name="Han C."/>
            <person name="Tapia R."/>
            <person name="Schmutz J."/>
            <person name="Larimer F."/>
            <person name="Land M."/>
            <person name="Hauser L."/>
            <person name="Kyrpides N."/>
            <person name="Mikhailova N."/>
            <person name="Bryant D.A."/>
            <person name="Hanada S."/>
            <person name="Tsukatani Y."/>
            <person name="Richardson P."/>
        </authorList>
    </citation>
    <scope>NUCLEOTIDE SEQUENCE [LARGE SCALE GENOMIC DNA]</scope>
    <source>
        <strain evidence="3">DSM 13941 / HLO8</strain>
    </source>
</reference>